<keyword evidence="3" id="KW-0539">Nucleus</keyword>
<dbReference type="SUPFAM" id="SSF51695">
    <property type="entry name" value="PLC-like phosphodiesterases"/>
    <property type="match status" value="1"/>
</dbReference>
<evidence type="ECO:0000259" key="7">
    <source>
        <dbReference type="PROSITE" id="PS50217"/>
    </source>
</evidence>
<dbReference type="GO" id="GO:0005634">
    <property type="term" value="C:nucleus"/>
    <property type="evidence" value="ECO:0007669"/>
    <property type="project" value="UniProtKB-SubCell"/>
</dbReference>
<dbReference type="GO" id="GO:0003677">
    <property type="term" value="F:DNA binding"/>
    <property type="evidence" value="ECO:0007669"/>
    <property type="project" value="UniProtKB-KW"/>
</dbReference>
<dbReference type="CDD" id="cd14707">
    <property type="entry name" value="bZIP_plant_BZIP46"/>
    <property type="match status" value="1"/>
</dbReference>
<dbReference type="Gene3D" id="1.20.5.170">
    <property type="match status" value="1"/>
</dbReference>
<keyword evidence="6" id="KW-0812">Transmembrane</keyword>
<dbReference type="SMART" id="SM00338">
    <property type="entry name" value="BRLZ"/>
    <property type="match status" value="1"/>
</dbReference>
<dbReference type="PROSITE" id="PS50217">
    <property type="entry name" value="BZIP"/>
    <property type="match status" value="1"/>
</dbReference>
<dbReference type="Pfam" id="PF26178">
    <property type="entry name" value="PI-PLC_cat"/>
    <property type="match status" value="1"/>
</dbReference>
<dbReference type="Proteomes" id="UP000594263">
    <property type="component" value="Unplaced"/>
</dbReference>
<evidence type="ECO:0000256" key="2">
    <source>
        <dbReference type="ARBA" id="ARBA00023125"/>
    </source>
</evidence>
<dbReference type="Pfam" id="PF00170">
    <property type="entry name" value="bZIP_1"/>
    <property type="match status" value="1"/>
</dbReference>
<keyword evidence="9" id="KW-1185">Reference proteome</keyword>
<proteinExistence type="predicted"/>
<feature type="coiled-coil region" evidence="4">
    <location>
        <begin position="375"/>
        <end position="409"/>
    </location>
</feature>
<dbReference type="GO" id="GO:0006629">
    <property type="term" value="P:lipid metabolic process"/>
    <property type="evidence" value="ECO:0007669"/>
    <property type="project" value="InterPro"/>
</dbReference>
<dbReference type="InterPro" id="IPR051057">
    <property type="entry name" value="PI-PLC_domain"/>
</dbReference>
<comment type="subcellular location">
    <subcellularLocation>
        <location evidence="1">Nucleus</location>
    </subcellularLocation>
</comment>
<reference evidence="8" key="1">
    <citation type="submission" date="2021-01" db="UniProtKB">
        <authorList>
            <consortium name="EnsemblPlants"/>
        </authorList>
    </citation>
    <scope>IDENTIFICATION</scope>
</reference>
<dbReference type="InterPro" id="IPR004827">
    <property type="entry name" value="bZIP"/>
</dbReference>
<dbReference type="PANTHER" id="PTHR13593:SF134">
    <property type="entry name" value="F14J22.5 PROTEIN"/>
    <property type="match status" value="1"/>
</dbReference>
<dbReference type="FunFam" id="1.20.5.170:FF:000036">
    <property type="entry name" value="ABSCISIC ACID-INSENSITIVE 5-like protein 2"/>
    <property type="match status" value="1"/>
</dbReference>
<dbReference type="EnsemblPlants" id="Kaladp0020s0147.1.v1.1">
    <property type="protein sequence ID" value="Kaladp0020s0147.1.v1.1"/>
    <property type="gene ID" value="Kaladp0020s0147.v1.1"/>
</dbReference>
<evidence type="ECO:0000256" key="4">
    <source>
        <dbReference type="SAM" id="Coils"/>
    </source>
</evidence>
<accession>A0A7N0T380</accession>
<feature type="transmembrane region" description="Helical" evidence="6">
    <location>
        <begin position="20"/>
        <end position="37"/>
    </location>
</feature>
<protein>
    <recommendedName>
        <fullName evidence="7">BZIP domain-containing protein</fullName>
    </recommendedName>
</protein>
<dbReference type="CDD" id="cd08588">
    <property type="entry name" value="PI-PLCc_At5g67130_like"/>
    <property type="match status" value="1"/>
</dbReference>
<feature type="domain" description="BZIP" evidence="7">
    <location>
        <begin position="354"/>
        <end position="405"/>
    </location>
</feature>
<dbReference type="AlphaFoldDB" id="A0A7N0T380"/>
<dbReference type="InterPro" id="IPR017946">
    <property type="entry name" value="PLC-like_Pdiesterase_TIM-brl"/>
</dbReference>
<dbReference type="InterPro" id="IPR046347">
    <property type="entry name" value="bZIP_sf"/>
</dbReference>
<dbReference type="Gene3D" id="3.20.20.190">
    <property type="entry name" value="Phosphatidylinositol (PI) phosphodiesterase"/>
    <property type="match status" value="1"/>
</dbReference>
<keyword evidence="6" id="KW-1133">Transmembrane helix</keyword>
<dbReference type="GO" id="GO:0003700">
    <property type="term" value="F:DNA-binding transcription factor activity"/>
    <property type="evidence" value="ECO:0007669"/>
    <property type="project" value="InterPro"/>
</dbReference>
<keyword evidence="2" id="KW-0238">DNA-binding</keyword>
<feature type="region of interest" description="Disordered" evidence="5">
    <location>
        <begin position="319"/>
        <end position="354"/>
    </location>
</feature>
<organism evidence="8 9">
    <name type="scientific">Kalanchoe fedtschenkoi</name>
    <name type="common">Lavender scallops</name>
    <name type="synonym">South American air plant</name>
    <dbReference type="NCBI Taxonomy" id="63787"/>
    <lineage>
        <taxon>Eukaryota</taxon>
        <taxon>Viridiplantae</taxon>
        <taxon>Streptophyta</taxon>
        <taxon>Embryophyta</taxon>
        <taxon>Tracheophyta</taxon>
        <taxon>Spermatophyta</taxon>
        <taxon>Magnoliopsida</taxon>
        <taxon>eudicotyledons</taxon>
        <taxon>Gunneridae</taxon>
        <taxon>Pentapetalae</taxon>
        <taxon>Saxifragales</taxon>
        <taxon>Crassulaceae</taxon>
        <taxon>Kalanchoe</taxon>
    </lineage>
</organism>
<evidence type="ECO:0000256" key="6">
    <source>
        <dbReference type="SAM" id="Phobius"/>
    </source>
</evidence>
<keyword evidence="4" id="KW-0175">Coiled coil</keyword>
<dbReference type="PROSITE" id="PS50007">
    <property type="entry name" value="PIPLC_X_DOMAIN"/>
    <property type="match status" value="1"/>
</dbReference>
<dbReference type="Gramene" id="Kaladp0020s0147.1.v1.1">
    <property type="protein sequence ID" value="Kaladp0020s0147.1.v1.1"/>
    <property type="gene ID" value="Kaladp0020s0147.v1.1"/>
</dbReference>
<evidence type="ECO:0000313" key="9">
    <source>
        <dbReference type="Proteomes" id="UP000594263"/>
    </source>
</evidence>
<evidence type="ECO:0000256" key="5">
    <source>
        <dbReference type="SAM" id="MobiDB-lite"/>
    </source>
</evidence>
<keyword evidence="6" id="KW-0472">Membrane</keyword>
<dbReference type="PROSITE" id="PS00036">
    <property type="entry name" value="BZIP_BASIC"/>
    <property type="match status" value="1"/>
</dbReference>
<evidence type="ECO:0000256" key="3">
    <source>
        <dbReference type="ARBA" id="ARBA00023242"/>
    </source>
</evidence>
<evidence type="ECO:0000256" key="1">
    <source>
        <dbReference type="ARBA" id="ARBA00004123"/>
    </source>
</evidence>
<dbReference type="PANTHER" id="PTHR13593">
    <property type="match status" value="1"/>
</dbReference>
<name>A0A7N0T380_KALFE</name>
<dbReference type="GO" id="GO:0008081">
    <property type="term" value="F:phosphoric diester hydrolase activity"/>
    <property type="evidence" value="ECO:0007669"/>
    <property type="project" value="InterPro"/>
</dbReference>
<evidence type="ECO:0000313" key="8">
    <source>
        <dbReference type="EnsemblPlants" id="Kaladp0020s0147.1.v1.1"/>
    </source>
</evidence>
<dbReference type="SUPFAM" id="SSF57959">
    <property type="entry name" value="Leucine zipper domain"/>
    <property type="match status" value="1"/>
</dbReference>
<sequence length="831" mass="91036">MGRRVVRRRHRKDAAAPVDIVVVSWFSVLAFSAVNVYQRRPASDSGFCEVKYRSFGDGTQVDGNGGRSQGSNFPLARQSSIYSLTFDELQTNFSGFGKDFGSMNMDELLKNIWTAEEAQVNNTSASCSSAAMAGPAVGCVGALQKQGSLTLPRTLSQKTVDQVWKDLYSEGPKVADSVTFQPGQPTLGEMTLEEFLLKAGVVREDHQHPRVTNRVPVDKLSDYGFGAVNPPDGIPLGVGVIGPSQLGRAQTQARHPLFPKPANVTFSSPRRSNHSHLPSIAPKSVMIGMADTYSNYKHYSGAGTGTGMACSMKKMAQDAWERNSEDSSSLGPSPHGCSPVTRGRRGGAGMERAVERRHRRMIKNRESAARSRARKQAYTLELETEIAKLREVNEELHKKQDEMMEIQKDEMIQKMRLQWGRKRVCLRRTLTGPCRENTQTFIPFDQSLLPSLNKSTTLSLSLLLLLRLIGAVRHIATPAMAQSANVALALLVAAACLLSFQFCAARKEGETCAEDKNCDAGLHCETCVTNGNMRPRCTRVKPINPTAKVPGLPFNRYSWLTTHNAFAKMGGKSETGAVIVAPMNQQDSVTSQLNNGVRGLMLDLYDFNNDVWLCHSFGGRCYNSTAFQPAINVLKEIRAFLDANPSEIVTLLIEDYVSSSNGLTKVFDAAGLRKFWFPVSRMPQNGGDWPTVDDMVKQNQRLVVFTSKSSKEASEGIAYEWKYLVENQYGDGGMVGGSCSNRAQSSPMNSSSRSLVLVNYFPDNPNLAQACKYNSDPLMSMVNTCYQAAGRRWPNFIAVDFYKRSDGGGAAEAVDATNASSSASIANFNGL</sequence>